<protein>
    <submittedName>
        <fullName evidence="1">Uncharacterized protein</fullName>
    </submittedName>
</protein>
<accession>A0AAD5MPQ7</accession>
<keyword evidence="2" id="KW-1185">Reference proteome</keyword>
<gene>
    <name evidence="1" type="ORF">KIN20_008931</name>
</gene>
<evidence type="ECO:0000313" key="2">
    <source>
        <dbReference type="Proteomes" id="UP001196413"/>
    </source>
</evidence>
<dbReference type="Proteomes" id="UP001196413">
    <property type="component" value="Unassembled WGS sequence"/>
</dbReference>
<organism evidence="1 2">
    <name type="scientific">Parelaphostrongylus tenuis</name>
    <name type="common">Meningeal worm</name>
    <dbReference type="NCBI Taxonomy" id="148309"/>
    <lineage>
        <taxon>Eukaryota</taxon>
        <taxon>Metazoa</taxon>
        <taxon>Ecdysozoa</taxon>
        <taxon>Nematoda</taxon>
        <taxon>Chromadorea</taxon>
        <taxon>Rhabditida</taxon>
        <taxon>Rhabditina</taxon>
        <taxon>Rhabditomorpha</taxon>
        <taxon>Strongyloidea</taxon>
        <taxon>Metastrongylidae</taxon>
        <taxon>Parelaphostrongylus</taxon>
    </lineage>
</organism>
<comment type="caution">
    <text evidence="1">The sequence shown here is derived from an EMBL/GenBank/DDBJ whole genome shotgun (WGS) entry which is preliminary data.</text>
</comment>
<dbReference type="AlphaFoldDB" id="A0AAD5MPQ7"/>
<name>A0AAD5MPQ7_PARTN</name>
<reference evidence="1" key="1">
    <citation type="submission" date="2021-06" db="EMBL/GenBank/DDBJ databases">
        <title>Parelaphostrongylus tenuis whole genome reference sequence.</title>
        <authorList>
            <person name="Garwood T.J."/>
            <person name="Larsen P.A."/>
            <person name="Fountain-Jones N.M."/>
            <person name="Garbe J.R."/>
            <person name="Macchietto M.G."/>
            <person name="Kania S.A."/>
            <person name="Gerhold R.W."/>
            <person name="Richards J.E."/>
            <person name="Wolf T.M."/>
        </authorList>
    </citation>
    <scope>NUCLEOTIDE SEQUENCE</scope>
    <source>
        <strain evidence="1">MNPRO001-30</strain>
        <tissue evidence="1">Meninges</tissue>
    </source>
</reference>
<proteinExistence type="predicted"/>
<dbReference type="EMBL" id="JAHQIW010001448">
    <property type="protein sequence ID" value="KAJ1352552.1"/>
    <property type="molecule type" value="Genomic_DNA"/>
</dbReference>
<sequence>MPAKSKLDDTGLSDWTDLSSLREADNPLILKRNAPTSGLSIKIEPTQSQRSAVELKGTVKLYGFGIVHFLENILIYSLLVLDSRWSSFQAPSILCATSLAFSLRTSLMTSVRICFNNSPS</sequence>
<evidence type="ECO:0000313" key="1">
    <source>
        <dbReference type="EMBL" id="KAJ1352552.1"/>
    </source>
</evidence>